<keyword evidence="2" id="KW-0539">Nucleus</keyword>
<gene>
    <name evidence="5" type="ORF">PYX00_003652</name>
</gene>
<feature type="compositionally biased region" description="Acidic residues" evidence="3">
    <location>
        <begin position="376"/>
        <end position="388"/>
    </location>
</feature>
<evidence type="ECO:0000256" key="2">
    <source>
        <dbReference type="ARBA" id="ARBA00023242"/>
    </source>
</evidence>
<accession>A0AAW2I0S4</accession>
<feature type="domain" description="Set2 Rpb1 interacting" evidence="4">
    <location>
        <begin position="495"/>
        <end position="557"/>
    </location>
</feature>
<dbReference type="Pfam" id="PF08236">
    <property type="entry name" value="SRI"/>
    <property type="match status" value="1"/>
</dbReference>
<name>A0AAW2I0S4_9NEOP</name>
<dbReference type="GO" id="GO:0005694">
    <property type="term" value="C:chromosome"/>
    <property type="evidence" value="ECO:0007669"/>
    <property type="project" value="InterPro"/>
</dbReference>
<feature type="region of interest" description="Disordered" evidence="3">
    <location>
        <begin position="332"/>
        <end position="358"/>
    </location>
</feature>
<protein>
    <recommendedName>
        <fullName evidence="4">Set2 Rpb1 interacting domain-containing protein</fullName>
    </recommendedName>
</protein>
<feature type="region of interest" description="Disordered" evidence="3">
    <location>
        <begin position="375"/>
        <end position="429"/>
    </location>
</feature>
<evidence type="ECO:0000256" key="3">
    <source>
        <dbReference type="SAM" id="MobiDB-lite"/>
    </source>
</evidence>
<dbReference type="GO" id="GO:0006355">
    <property type="term" value="P:regulation of DNA-templated transcription"/>
    <property type="evidence" value="ECO:0007669"/>
    <property type="project" value="InterPro"/>
</dbReference>
<sequence length="568" mass="65874">MSSKKLKKKLKIKKISKSKKLKRLRINGHDSCSELDECHSLNNFNEIRENYFKHLQNVIIQNLKASDNENFSKQSIEKISLAIEQQALLACMQSDIYRRVIIKIIHGIKKSTKKMQLHLDIKNELLSNSLEESEVLSRLKGEQEGGKETVKEPVEVYSHIPTISSVRATYNEFNEDWSNQNSVGDGYESLMTSVNNLNCDNNMLLHNGSLLLSCEAQDVMDSVYPASSGEQYESVYNSNESPGHARDVCENGGYISQNLVPLVPSSGETKNPNETEMVKHNNIQEMDLITQSRNQLQKSVEKSLQALQEIKMKQKDERDRALIARILENDLDDDDNQYDSLSDNCNEVSGETNGVGEKQDTYLADRLEEMRQLFGVDDDEDDDDDNNNNDDVNVKDDEEEEEVEEGRVQNNSLVNGDIETGRSDKKRKNSKHNNIWYHEKVIQMYKLCLLASEMTDEMRERNRSWFLEFFGDDSDEENEVYFQQEDRYLTSCKERISSWVVKYLMPFYNKKRIIGRNVFKSLGYHVSNSIIQQIQYPDEWTVKYFVTKFFPSHVRFTNESDVTFFQID</sequence>
<evidence type="ECO:0000259" key="4">
    <source>
        <dbReference type="Pfam" id="PF08236"/>
    </source>
</evidence>
<evidence type="ECO:0000313" key="5">
    <source>
        <dbReference type="EMBL" id="KAL0275952.1"/>
    </source>
</evidence>
<proteinExistence type="predicted"/>
<dbReference type="EMBL" id="JARGDH010000002">
    <property type="protein sequence ID" value="KAL0275952.1"/>
    <property type="molecule type" value="Genomic_DNA"/>
</dbReference>
<comment type="caution">
    <text evidence="5">The sequence shown here is derived from an EMBL/GenBank/DDBJ whole genome shotgun (WGS) entry which is preliminary data.</text>
</comment>
<evidence type="ECO:0000256" key="1">
    <source>
        <dbReference type="ARBA" id="ARBA00004123"/>
    </source>
</evidence>
<reference evidence="5" key="1">
    <citation type="journal article" date="2024" name="Gigascience">
        <title>Chromosome-level genome of the poultry shaft louse Menopon gallinae provides insight into the host-switching and adaptive evolution of parasitic lice.</title>
        <authorList>
            <person name="Xu Y."/>
            <person name="Ma L."/>
            <person name="Liu S."/>
            <person name="Liang Y."/>
            <person name="Liu Q."/>
            <person name="He Z."/>
            <person name="Tian L."/>
            <person name="Duan Y."/>
            <person name="Cai W."/>
            <person name="Li H."/>
            <person name="Song F."/>
        </authorList>
    </citation>
    <scope>NUCLEOTIDE SEQUENCE</scope>
    <source>
        <strain evidence="5">Cailab_2023a</strain>
    </source>
</reference>
<organism evidence="5">
    <name type="scientific">Menopon gallinae</name>
    <name type="common">poultry shaft louse</name>
    <dbReference type="NCBI Taxonomy" id="328185"/>
    <lineage>
        <taxon>Eukaryota</taxon>
        <taxon>Metazoa</taxon>
        <taxon>Ecdysozoa</taxon>
        <taxon>Arthropoda</taxon>
        <taxon>Hexapoda</taxon>
        <taxon>Insecta</taxon>
        <taxon>Pterygota</taxon>
        <taxon>Neoptera</taxon>
        <taxon>Paraneoptera</taxon>
        <taxon>Psocodea</taxon>
        <taxon>Troctomorpha</taxon>
        <taxon>Phthiraptera</taxon>
        <taxon>Amblycera</taxon>
        <taxon>Menoponidae</taxon>
        <taxon>Menopon</taxon>
    </lineage>
</organism>
<dbReference type="AlphaFoldDB" id="A0AAW2I0S4"/>
<dbReference type="InterPro" id="IPR013257">
    <property type="entry name" value="SRI"/>
</dbReference>
<comment type="subcellular location">
    <subcellularLocation>
        <location evidence="1">Nucleus</location>
    </subcellularLocation>
</comment>